<evidence type="ECO:0000313" key="2">
    <source>
        <dbReference type="EMBL" id="AKP64522.1"/>
    </source>
</evidence>
<keyword evidence="1" id="KW-0812">Transmembrane</keyword>
<evidence type="ECO:0000256" key="1">
    <source>
        <dbReference type="SAM" id="Phobius"/>
    </source>
</evidence>
<keyword evidence="3" id="KW-1185">Reference proteome</keyword>
<reference evidence="2 3" key="1">
    <citation type="submission" date="2015-07" db="EMBL/GenBank/DDBJ databases">
        <title>Lactobacillus korensis/26-25/ whole genome sequencing.</title>
        <authorList>
            <person name="Kim M.K."/>
            <person name="Im W.-T."/>
            <person name="Srinivasan S."/>
            <person name="Lee J.-J."/>
        </authorList>
    </citation>
    <scope>NUCLEOTIDE SEQUENCE [LARGE SCALE GENOMIC DNA]</scope>
    <source>
        <strain evidence="2 3">26-25</strain>
    </source>
</reference>
<name>A0AAC8UVQ7_9LACO</name>
<dbReference type="RefSeq" id="WP_048733685.1">
    <property type="nucleotide sequence ID" value="NZ_CP012033.1"/>
</dbReference>
<dbReference type="KEGG" id="lko:ABN16_05615"/>
<accession>A0AAC8UVQ7</accession>
<gene>
    <name evidence="2" type="ORF">ABN16_05615</name>
</gene>
<dbReference type="Proteomes" id="UP000036000">
    <property type="component" value="Chromosome"/>
</dbReference>
<organism evidence="2 3">
    <name type="scientific">Levilactobacillus koreensis</name>
    <dbReference type="NCBI Taxonomy" id="637971"/>
    <lineage>
        <taxon>Bacteria</taxon>
        <taxon>Bacillati</taxon>
        <taxon>Bacillota</taxon>
        <taxon>Bacilli</taxon>
        <taxon>Lactobacillales</taxon>
        <taxon>Lactobacillaceae</taxon>
        <taxon>Levilactobacillus</taxon>
    </lineage>
</organism>
<sequence>MNFKKIIVWLLAFVAAFSVTFYALNYLIDLLLGSGSFMIVASIFSLIISLSIAEEAARWALTHHWHWPHRKW</sequence>
<dbReference type="EMBL" id="CP012033">
    <property type="protein sequence ID" value="AKP64522.1"/>
    <property type="molecule type" value="Genomic_DNA"/>
</dbReference>
<keyword evidence="1" id="KW-0472">Membrane</keyword>
<evidence type="ECO:0000313" key="3">
    <source>
        <dbReference type="Proteomes" id="UP000036000"/>
    </source>
</evidence>
<keyword evidence="1" id="KW-1133">Transmembrane helix</keyword>
<proteinExistence type="predicted"/>
<feature type="transmembrane region" description="Helical" evidence="1">
    <location>
        <begin position="30"/>
        <end position="53"/>
    </location>
</feature>
<protein>
    <submittedName>
        <fullName evidence="2">Uncharacterized protein</fullName>
    </submittedName>
</protein>
<dbReference type="AlphaFoldDB" id="A0AAC8UVQ7"/>
<feature type="transmembrane region" description="Helical" evidence="1">
    <location>
        <begin position="7"/>
        <end position="24"/>
    </location>
</feature>